<dbReference type="InterPro" id="IPR006689">
    <property type="entry name" value="Small_GTPase_ARF/SAR"/>
</dbReference>
<feature type="binding site" evidence="3">
    <location>
        <begin position="24"/>
        <end position="31"/>
    </location>
    <ligand>
        <name>GTP</name>
        <dbReference type="ChEBI" id="CHEBI:37565"/>
    </ligand>
</feature>
<dbReference type="Gene3D" id="3.40.50.300">
    <property type="entry name" value="P-loop containing nucleotide triphosphate hydrolases"/>
    <property type="match status" value="1"/>
</dbReference>
<dbReference type="FunFam" id="3.40.50.300:FF:000415">
    <property type="entry name" value="ADP-ribosylation factor-like GTPase 13B"/>
    <property type="match status" value="1"/>
</dbReference>
<accession>A0A8T0D8J7</accession>
<evidence type="ECO:0000256" key="1">
    <source>
        <dbReference type="ARBA" id="ARBA00022741"/>
    </source>
</evidence>
<dbReference type="SMART" id="SM00178">
    <property type="entry name" value="SAR"/>
    <property type="match status" value="1"/>
</dbReference>
<dbReference type="GO" id="GO:0003924">
    <property type="term" value="F:GTPase activity"/>
    <property type="evidence" value="ECO:0007669"/>
    <property type="project" value="InterPro"/>
</dbReference>
<dbReference type="AlphaFoldDB" id="A0A8T0D8J7"/>
<evidence type="ECO:0000313" key="5">
    <source>
        <dbReference type="EMBL" id="KAF8563001.1"/>
    </source>
</evidence>
<dbReference type="GO" id="GO:0005929">
    <property type="term" value="C:cilium"/>
    <property type="evidence" value="ECO:0007669"/>
    <property type="project" value="UniProtKB-ARBA"/>
</dbReference>
<dbReference type="InterPro" id="IPR005225">
    <property type="entry name" value="Small_GTP-bd"/>
</dbReference>
<dbReference type="OrthoDB" id="14717at2759"/>
<name>A0A8T0D8J7_9TREM</name>
<evidence type="ECO:0000256" key="3">
    <source>
        <dbReference type="PIRSR" id="PIRSR606689-1"/>
    </source>
</evidence>
<evidence type="ECO:0008006" key="7">
    <source>
        <dbReference type="Google" id="ProtNLM"/>
    </source>
</evidence>
<dbReference type="PRINTS" id="PR00328">
    <property type="entry name" value="SAR1GTPBP"/>
</dbReference>
<dbReference type="PROSITE" id="PS51417">
    <property type="entry name" value="ARF"/>
    <property type="match status" value="1"/>
</dbReference>
<feature type="binding site" evidence="3">
    <location>
        <position position="70"/>
    </location>
    <ligand>
        <name>GTP</name>
        <dbReference type="ChEBI" id="CHEBI:37565"/>
    </ligand>
</feature>
<gene>
    <name evidence="5" type="ORF">P879_09588</name>
</gene>
<keyword evidence="4" id="KW-0479">Metal-binding</keyword>
<feature type="binding site" evidence="3">
    <location>
        <begin position="126"/>
        <end position="129"/>
    </location>
    <ligand>
        <name>GTP</name>
        <dbReference type="ChEBI" id="CHEBI:37565"/>
    </ligand>
</feature>
<feature type="binding site" evidence="4">
    <location>
        <position position="31"/>
    </location>
    <ligand>
        <name>Mg(2+)</name>
        <dbReference type="ChEBI" id="CHEBI:18420"/>
    </ligand>
</feature>
<dbReference type="InterPro" id="IPR027417">
    <property type="entry name" value="P-loop_NTPase"/>
</dbReference>
<evidence type="ECO:0000313" key="6">
    <source>
        <dbReference type="Proteomes" id="UP000699462"/>
    </source>
</evidence>
<dbReference type="EMBL" id="JTDF01015204">
    <property type="protein sequence ID" value="KAF8563001.1"/>
    <property type="molecule type" value="Genomic_DNA"/>
</dbReference>
<keyword evidence="4" id="KW-0460">Magnesium</keyword>
<evidence type="ECO:0000256" key="4">
    <source>
        <dbReference type="PIRSR" id="PIRSR606689-2"/>
    </source>
</evidence>
<dbReference type="PANTHER" id="PTHR46090:SF2">
    <property type="entry name" value="ADP-RIBOSYLATION FACTOR-LIKE PROTEIN 13B"/>
    <property type="match status" value="1"/>
</dbReference>
<dbReference type="NCBIfam" id="TIGR00231">
    <property type="entry name" value="small_GTP"/>
    <property type="match status" value="1"/>
</dbReference>
<dbReference type="SUPFAM" id="SSF52540">
    <property type="entry name" value="P-loop containing nucleoside triphosphate hydrolases"/>
    <property type="match status" value="1"/>
</dbReference>
<dbReference type="GO" id="GO:0046872">
    <property type="term" value="F:metal ion binding"/>
    <property type="evidence" value="ECO:0007669"/>
    <property type="project" value="UniProtKB-KW"/>
</dbReference>
<dbReference type="InterPro" id="IPR051995">
    <property type="entry name" value="Ciliary_GTPase"/>
</dbReference>
<reference evidence="5 6" key="1">
    <citation type="submission" date="2019-07" db="EMBL/GenBank/DDBJ databases">
        <title>Annotation for the trematode Paragonimus westermani.</title>
        <authorList>
            <person name="Choi Y.-J."/>
        </authorList>
    </citation>
    <scope>NUCLEOTIDE SEQUENCE [LARGE SCALE GENOMIC DNA]</scope>
    <source>
        <strain evidence="5">180907_Pwestermani</strain>
    </source>
</reference>
<evidence type="ECO:0000256" key="2">
    <source>
        <dbReference type="ARBA" id="ARBA00023134"/>
    </source>
</evidence>
<proteinExistence type="predicted"/>
<organism evidence="5 6">
    <name type="scientific">Paragonimus westermani</name>
    <dbReference type="NCBI Taxonomy" id="34504"/>
    <lineage>
        <taxon>Eukaryota</taxon>
        <taxon>Metazoa</taxon>
        <taxon>Spiralia</taxon>
        <taxon>Lophotrochozoa</taxon>
        <taxon>Platyhelminthes</taxon>
        <taxon>Trematoda</taxon>
        <taxon>Digenea</taxon>
        <taxon>Plagiorchiida</taxon>
        <taxon>Troglotremata</taxon>
        <taxon>Troglotrematidae</taxon>
        <taxon>Paragonimus</taxon>
    </lineage>
</organism>
<dbReference type="SMART" id="SM00177">
    <property type="entry name" value="ARF"/>
    <property type="match status" value="1"/>
</dbReference>
<comment type="caution">
    <text evidence="5">The sequence shown here is derived from an EMBL/GenBank/DDBJ whole genome shotgun (WGS) entry which is preliminary data.</text>
</comment>
<feature type="binding site" evidence="4">
    <location>
        <position position="48"/>
    </location>
    <ligand>
        <name>Mg(2+)</name>
        <dbReference type="ChEBI" id="CHEBI:18420"/>
    </ligand>
</feature>
<keyword evidence="6" id="KW-1185">Reference proteome</keyword>
<sequence length="518" mass="57738">MAFCFPFIRKKQKNNKEIYLIILGLDNAGKTTATRSIKGLSSDLVAPTIGFDRIEFSIDKYNVNLYDLGGGRNIRDIWQTYFAEVHGVIFVVDSVASERLKECRMVLAKLLAHPSISGKPVLLLANKRDSADALDESELIDTLQLDDLVNQHRCPCRLERCCALLHPGKKLDRAIRDGLRWLLAYIESDLTNLEARIRADVSKQAREQALEREARRERVRLARERRERTTAQEVDAVQSNGDTTFSEEIPAVLEEVSEATGDTKDSFAPSTTIKTNKVDLGNRVSRTVDTLQEDDVKRSRSSLPVCFIPSSETVDHNERAPRMSTRSMQTNPNPALLLKSSELRHQIAIACSLELEPVINSADTDVTESVKIEELDELDIEGTQGKETVSQTVSSMNGSVNHSVQQNGSFQSNGPCYLTENTEYSFPVVNDLPPQSLNSARMDGKHTGQIPCMVDPLYGRGQKKSPLESATNETDLEEIDVYSIYLSVASPAKRPSPLTKLFSPSINKLYPLPGNREN</sequence>
<dbReference type="Pfam" id="PF00025">
    <property type="entry name" value="Arf"/>
    <property type="match status" value="1"/>
</dbReference>
<keyword evidence="2 3" id="KW-0342">GTP-binding</keyword>
<dbReference type="GO" id="GO:0005525">
    <property type="term" value="F:GTP binding"/>
    <property type="evidence" value="ECO:0007669"/>
    <property type="project" value="UniProtKB-KW"/>
</dbReference>
<protein>
    <recommendedName>
        <fullName evidence="7">ADP-ribosylation factor-like protein 13B</fullName>
    </recommendedName>
</protein>
<dbReference type="PANTHER" id="PTHR46090">
    <property type="entry name" value="ADP-RIBOSYLATION FACTOR-LIKE PROTEIN 13B"/>
    <property type="match status" value="1"/>
</dbReference>
<keyword evidence="1 3" id="KW-0547">Nucleotide-binding</keyword>
<dbReference type="Proteomes" id="UP000699462">
    <property type="component" value="Unassembled WGS sequence"/>
</dbReference>